<feature type="transmembrane region" description="Helical" evidence="1">
    <location>
        <begin position="98"/>
        <end position="124"/>
    </location>
</feature>
<accession>A0A7Z0IR87</accession>
<evidence type="ECO:0000313" key="3">
    <source>
        <dbReference type="Proteomes" id="UP000564496"/>
    </source>
</evidence>
<feature type="transmembrane region" description="Helical" evidence="1">
    <location>
        <begin position="131"/>
        <end position="151"/>
    </location>
</feature>
<keyword evidence="3" id="KW-1185">Reference proteome</keyword>
<dbReference type="EMBL" id="JACBZR010000001">
    <property type="protein sequence ID" value="NYI76596.1"/>
    <property type="molecule type" value="Genomic_DNA"/>
</dbReference>
<feature type="transmembrane region" description="Helical" evidence="1">
    <location>
        <begin position="403"/>
        <end position="423"/>
    </location>
</feature>
<protein>
    <recommendedName>
        <fullName evidence="4">Glycosyltransferase RgtA/B/C/D-like domain-containing protein</fullName>
    </recommendedName>
</protein>
<feature type="transmembrane region" description="Helical" evidence="1">
    <location>
        <begin position="365"/>
        <end position="383"/>
    </location>
</feature>
<dbReference type="Proteomes" id="UP000564496">
    <property type="component" value="Unassembled WGS sequence"/>
</dbReference>
<dbReference type="AlphaFoldDB" id="A0A7Z0IR87"/>
<feature type="transmembrane region" description="Helical" evidence="1">
    <location>
        <begin position="181"/>
        <end position="210"/>
    </location>
</feature>
<feature type="transmembrane region" description="Helical" evidence="1">
    <location>
        <begin position="157"/>
        <end position="174"/>
    </location>
</feature>
<evidence type="ECO:0008006" key="4">
    <source>
        <dbReference type="Google" id="ProtNLM"/>
    </source>
</evidence>
<feature type="transmembrane region" description="Helical" evidence="1">
    <location>
        <begin position="230"/>
        <end position="249"/>
    </location>
</feature>
<keyword evidence="1" id="KW-1133">Transmembrane helix</keyword>
<keyword evidence="1" id="KW-0812">Transmembrane</keyword>
<evidence type="ECO:0000313" key="2">
    <source>
        <dbReference type="EMBL" id="NYI76596.1"/>
    </source>
</evidence>
<feature type="transmembrane region" description="Helical" evidence="1">
    <location>
        <begin position="328"/>
        <end position="345"/>
    </location>
</feature>
<reference evidence="2 3" key="1">
    <citation type="submission" date="2020-07" db="EMBL/GenBank/DDBJ databases">
        <title>Sequencing the genomes of 1000 actinobacteria strains.</title>
        <authorList>
            <person name="Klenk H.-P."/>
        </authorList>
    </citation>
    <scope>NUCLEOTIDE SEQUENCE [LARGE SCALE GENOMIC DNA]</scope>
    <source>
        <strain evidence="2 3">DSM 26487</strain>
    </source>
</reference>
<name>A0A7Z0IR87_9ACTN</name>
<comment type="caution">
    <text evidence="2">The sequence shown here is derived from an EMBL/GenBank/DDBJ whole genome shotgun (WGS) entry which is preliminary data.</text>
</comment>
<evidence type="ECO:0000256" key="1">
    <source>
        <dbReference type="SAM" id="Phobius"/>
    </source>
</evidence>
<gene>
    <name evidence="2" type="ORF">BJ988_001244</name>
</gene>
<keyword evidence="1" id="KW-0472">Membrane</keyword>
<feature type="transmembrane region" description="Helical" evidence="1">
    <location>
        <begin position="26"/>
        <end position="47"/>
    </location>
</feature>
<proteinExistence type="predicted"/>
<feature type="transmembrane region" description="Helical" evidence="1">
    <location>
        <begin position="299"/>
        <end position="321"/>
    </location>
</feature>
<sequence>MSLPHPVPAPDAAAPEGRLSTHPRELVIAAAAILIGIQAGIRAWALYPGWFLLDDYRLIDDARGGPFTLERLLAPYDSQFMPVGRAIAWVVSREDANWGMAATSVFVMQVLAGIACAWMLFTLFGVRPWALAPLALYLFTALNVPAMMWWAAALNQVPLQLVFFVSVGAWVRYARSRHLGWLAVTMLALGFGLLCYVKTALVFVVLAYLLLAYFSHGSPLQRVWHAVRRAWPALIAAVALGGIYAYHYVTEVPSIFVGEKRPPAGDLAEAMLGRSLVTGLLGGPWRWNDITLPTVQIDPPLWATSAAWVVLIGFAVGAALFRRRTGRAWGLLSIYAILAFGLVVTSRAPLVGAIIGLELRYLTDLAPLAALCLGLVTLPLLGATESSERRATPLLTVTPDPRILVAAVAVVAASGIWSGVTYARVWHSDHPSAEYMHNAMTDLRNLGGVVDLLDQTVPRHVDPGFTPPSNTTRVLLPLLVDNARFPLASDNLHLLDEQGNVHPARVEGVSSKPGPAAGCGWRVSSSQTTIPLERAAFDYRWWISISYLAPQSGTLEVRAGGSTREVPVHRGLGTAFVRVDGEVDEVVLQMQDDATTLCVDMVAVGEVKARGTS</sequence>
<dbReference type="RefSeq" id="WP_179657224.1">
    <property type="nucleotide sequence ID" value="NZ_JACBZR010000001.1"/>
</dbReference>
<organism evidence="2 3">
    <name type="scientific">Nocardioides panzhihuensis</name>
    <dbReference type="NCBI Taxonomy" id="860243"/>
    <lineage>
        <taxon>Bacteria</taxon>
        <taxon>Bacillati</taxon>
        <taxon>Actinomycetota</taxon>
        <taxon>Actinomycetes</taxon>
        <taxon>Propionibacteriales</taxon>
        <taxon>Nocardioidaceae</taxon>
        <taxon>Nocardioides</taxon>
    </lineage>
</organism>